<gene>
    <name evidence="1" type="ORF">EX30DRAFT_352216</name>
</gene>
<evidence type="ECO:0000313" key="2">
    <source>
        <dbReference type="Proteomes" id="UP000298138"/>
    </source>
</evidence>
<name>A0A4S2MJ32_9PEZI</name>
<dbReference type="EMBL" id="ML220162">
    <property type="protein sequence ID" value="TGZ76946.1"/>
    <property type="molecule type" value="Genomic_DNA"/>
</dbReference>
<protein>
    <submittedName>
        <fullName evidence="1">Uncharacterized protein</fullName>
    </submittedName>
</protein>
<reference evidence="1 2" key="1">
    <citation type="submission" date="2019-04" db="EMBL/GenBank/DDBJ databases">
        <title>Comparative genomics and transcriptomics to analyze fruiting body development in filamentous ascomycetes.</title>
        <authorList>
            <consortium name="DOE Joint Genome Institute"/>
            <person name="Lutkenhaus R."/>
            <person name="Traeger S."/>
            <person name="Breuer J."/>
            <person name="Kuo A."/>
            <person name="Lipzen A."/>
            <person name="Pangilinan J."/>
            <person name="Dilworth D."/>
            <person name="Sandor L."/>
            <person name="Poggeler S."/>
            <person name="Barry K."/>
            <person name="Grigoriev I.V."/>
            <person name="Nowrousian M."/>
        </authorList>
    </citation>
    <scope>NUCLEOTIDE SEQUENCE [LARGE SCALE GENOMIC DNA]</scope>
    <source>
        <strain evidence="1 2">CBS 389.68</strain>
    </source>
</reference>
<dbReference type="AlphaFoldDB" id="A0A4S2MJ32"/>
<evidence type="ECO:0000313" key="1">
    <source>
        <dbReference type="EMBL" id="TGZ76946.1"/>
    </source>
</evidence>
<dbReference type="Proteomes" id="UP000298138">
    <property type="component" value="Unassembled WGS sequence"/>
</dbReference>
<sequence>MSLQTPVNPAESAVLIVHLQHCFTVYSNAMISKMGKNIREPVHSDQPHWISAVCMDQPSPMGPIAANGLVADREQLFQFVLLYLHNPTESLDVMVRQGFNGACALNARLLSYYSDAVHSSPMMVPGRFKHTRRTVSQHSLTKPILCYLHPNGNMMALAAKHGNTTCHVDAEFGARRLS</sequence>
<accession>A0A4S2MJ32</accession>
<keyword evidence="2" id="KW-1185">Reference proteome</keyword>
<dbReference type="InParanoid" id="A0A4S2MJ32"/>
<proteinExistence type="predicted"/>
<organism evidence="1 2">
    <name type="scientific">Ascodesmis nigricans</name>
    <dbReference type="NCBI Taxonomy" id="341454"/>
    <lineage>
        <taxon>Eukaryota</taxon>
        <taxon>Fungi</taxon>
        <taxon>Dikarya</taxon>
        <taxon>Ascomycota</taxon>
        <taxon>Pezizomycotina</taxon>
        <taxon>Pezizomycetes</taxon>
        <taxon>Pezizales</taxon>
        <taxon>Ascodesmidaceae</taxon>
        <taxon>Ascodesmis</taxon>
    </lineage>
</organism>